<keyword evidence="1" id="KW-0472">Membrane</keyword>
<feature type="transmembrane region" description="Helical" evidence="1">
    <location>
        <begin position="80"/>
        <end position="101"/>
    </location>
</feature>
<feature type="transmembrane region" description="Helical" evidence="1">
    <location>
        <begin position="34"/>
        <end position="59"/>
    </location>
</feature>
<evidence type="ECO:0000313" key="2">
    <source>
        <dbReference type="EMBL" id="OIQ82803.1"/>
    </source>
</evidence>
<keyword evidence="1" id="KW-1133">Transmembrane helix</keyword>
<evidence type="ECO:0008006" key="3">
    <source>
        <dbReference type="Google" id="ProtNLM"/>
    </source>
</evidence>
<keyword evidence="1" id="KW-0812">Transmembrane</keyword>
<organism evidence="2">
    <name type="scientific">mine drainage metagenome</name>
    <dbReference type="NCBI Taxonomy" id="410659"/>
    <lineage>
        <taxon>unclassified sequences</taxon>
        <taxon>metagenomes</taxon>
        <taxon>ecological metagenomes</taxon>
    </lineage>
</organism>
<evidence type="ECO:0000256" key="1">
    <source>
        <dbReference type="SAM" id="Phobius"/>
    </source>
</evidence>
<reference evidence="2" key="1">
    <citation type="submission" date="2016-10" db="EMBL/GenBank/DDBJ databases">
        <title>Sequence of Gallionella enrichment culture.</title>
        <authorList>
            <person name="Poehlein A."/>
            <person name="Muehling M."/>
            <person name="Daniel R."/>
        </authorList>
    </citation>
    <scope>NUCLEOTIDE SEQUENCE</scope>
</reference>
<dbReference type="Pfam" id="PF19607">
    <property type="entry name" value="DUF6112"/>
    <property type="match status" value="1"/>
</dbReference>
<gene>
    <name evidence="2" type="ORF">GALL_354000</name>
</gene>
<accession>A0A1J5QZC5</accession>
<protein>
    <recommendedName>
        <fullName evidence="3">Integral membrane protein</fullName>
    </recommendedName>
</protein>
<proteinExistence type="predicted"/>
<dbReference type="EMBL" id="MLJW01000765">
    <property type="protein sequence ID" value="OIQ82803.1"/>
    <property type="molecule type" value="Genomic_DNA"/>
</dbReference>
<name>A0A1J5QZC5_9ZZZZ</name>
<sequence length="103" mass="10152">MWASQVAARVLPMADPGISPNQTGLPGLPVVKSIVGALLTWGLVACVAGLVVSVIVWALGHHQGNYQYAASGKTGVMVAAGGALLIGGANAIVAFFSGLGAGI</sequence>
<dbReference type="AlphaFoldDB" id="A0A1J5QZC5"/>
<dbReference type="InterPro" id="IPR046094">
    <property type="entry name" value="DUF6112"/>
</dbReference>
<comment type="caution">
    <text evidence="2">The sequence shown here is derived from an EMBL/GenBank/DDBJ whole genome shotgun (WGS) entry which is preliminary data.</text>
</comment>